<proteinExistence type="predicted"/>
<dbReference type="EMBL" id="CP018820">
    <property type="protein sequence ID" value="APR54323.1"/>
    <property type="molecule type" value="Genomic_DNA"/>
</dbReference>
<keyword evidence="3" id="KW-1185">Reference proteome</keyword>
<dbReference type="Proteomes" id="UP000286681">
    <property type="component" value="Unassembled WGS sequence"/>
</dbReference>
<evidence type="ECO:0000313" key="1">
    <source>
        <dbReference type="EMBL" id="APR54323.1"/>
    </source>
</evidence>
<gene>
    <name evidence="1" type="ORF">BRX40_19600</name>
    <name evidence="2" type="ORF">CA257_13060</name>
</gene>
<dbReference type="Proteomes" id="UP000185161">
    <property type="component" value="Chromosome"/>
</dbReference>
<evidence type="ECO:0000313" key="2">
    <source>
        <dbReference type="EMBL" id="RSV02114.1"/>
    </source>
</evidence>
<evidence type="ECO:0000313" key="3">
    <source>
        <dbReference type="Proteomes" id="UP000185161"/>
    </source>
</evidence>
<evidence type="ECO:0000313" key="4">
    <source>
        <dbReference type="Proteomes" id="UP000286681"/>
    </source>
</evidence>
<reference evidence="2 4" key="3">
    <citation type="submission" date="2018-07" db="EMBL/GenBank/DDBJ databases">
        <title>Genomic and Epidemiologic Investigation of an Indolent Hospital Outbreak.</title>
        <authorList>
            <person name="Johnson R.C."/>
            <person name="Deming C."/>
            <person name="Conlan S."/>
            <person name="Zellmer C.J."/>
            <person name="Michelin A.V."/>
            <person name="Lee-Lin S."/>
            <person name="Thomas P.J."/>
            <person name="Park M."/>
            <person name="Weingarten R.A."/>
            <person name="Less J."/>
            <person name="Dekker J.P."/>
            <person name="Frank K.M."/>
            <person name="Musser K.A."/>
            <person name="Mcquiston J.R."/>
            <person name="Henderson D.K."/>
            <person name="Lau A.F."/>
            <person name="Palmore T.N."/>
            <person name="Segre J.A."/>
        </authorList>
    </citation>
    <scope>NUCLEOTIDE SEQUENCE [LARGE SCALE GENOMIC DNA]</scope>
    <source>
        <strain evidence="2 4">SK-NIH.Env10_0317</strain>
    </source>
</reference>
<dbReference type="RefSeq" id="WP_075152718.1">
    <property type="nucleotide sequence ID" value="NZ_CP018820.1"/>
</dbReference>
<name>A0A1L6JEH8_9SPHN</name>
<reference evidence="1" key="1">
    <citation type="submission" date="2016-12" db="EMBL/GenBank/DDBJ databases">
        <title>Whole genome sequencing of Sphingomonas koreensis.</title>
        <authorList>
            <person name="Conlan S."/>
            <person name="Thomas P.J."/>
            <person name="Mullikin J."/>
            <person name="Palmore T.N."/>
            <person name="Frank K.M."/>
            <person name="Segre J.A."/>
        </authorList>
    </citation>
    <scope>NUCLEOTIDE SEQUENCE</scope>
    <source>
        <strain evidence="1">ABOJV</strain>
    </source>
</reference>
<dbReference type="OrthoDB" id="7170694at2"/>
<accession>A0A1L6JEH8</accession>
<organism evidence="1 3">
    <name type="scientific">Sphingomonas koreensis</name>
    <dbReference type="NCBI Taxonomy" id="93064"/>
    <lineage>
        <taxon>Bacteria</taxon>
        <taxon>Pseudomonadati</taxon>
        <taxon>Pseudomonadota</taxon>
        <taxon>Alphaproteobacteria</taxon>
        <taxon>Sphingomonadales</taxon>
        <taxon>Sphingomonadaceae</taxon>
        <taxon>Sphingomonas</taxon>
    </lineage>
</organism>
<protein>
    <recommendedName>
        <fullName evidence="5">IrrE N-terminal-like domain-containing protein</fullName>
    </recommendedName>
</protein>
<dbReference type="GeneID" id="44134770"/>
<dbReference type="EMBL" id="QQWO01000010">
    <property type="protein sequence ID" value="RSV02114.1"/>
    <property type="molecule type" value="Genomic_DNA"/>
</dbReference>
<dbReference type="KEGG" id="skr:BRX40_19600"/>
<sequence>MLGLFRSRLPIDRDEYDWLLAVFAWLIQTVDRDRAYRKARTILPTDEFFPPSRLEGHDRAVELFDQVRGHAGMAGWACELVAGAAERETRIAPGHALKHDYSPPGGTFGHDGNGVVITYNPSALARPADLVATFAHELSHYLIHADGSMPPGGADLEEHATDVAAVFLGFGIFVANGAKTFVQFQNEAESGWEMRRQGYLSEETLTAALAIFVRMAGENADAAERELKVYLRGVFRGTLKVLDREYPDLLATLETADLSGWR</sequence>
<dbReference type="AlphaFoldDB" id="A0A1L6JEH8"/>
<evidence type="ECO:0008006" key="5">
    <source>
        <dbReference type="Google" id="ProtNLM"/>
    </source>
</evidence>
<reference evidence="3" key="2">
    <citation type="submission" date="2016-12" db="EMBL/GenBank/DDBJ databases">
        <title>Whole genome sequencing of Sphingomonas sp. ABOJV.</title>
        <authorList>
            <person name="Conlan S."/>
            <person name="Thomas P.J."/>
            <person name="Mullikin J."/>
            <person name="Palmore T.N."/>
            <person name="Frank K.M."/>
            <person name="Segre J.A."/>
        </authorList>
    </citation>
    <scope>NUCLEOTIDE SEQUENCE [LARGE SCALE GENOMIC DNA]</scope>
    <source>
        <strain evidence="3">ABOJV</strain>
    </source>
</reference>
<dbReference type="STRING" id="93064.BRX40_19600"/>